<dbReference type="PANTHER" id="PTHR47691:SF3">
    <property type="entry name" value="HTH-TYPE TRANSCRIPTIONAL REGULATOR RV0890C-RELATED"/>
    <property type="match status" value="1"/>
</dbReference>
<dbReference type="InterPro" id="IPR003593">
    <property type="entry name" value="AAA+_ATPase"/>
</dbReference>
<proteinExistence type="predicted"/>
<protein>
    <submittedName>
        <fullName evidence="2">NACHT domain-containing protein</fullName>
    </submittedName>
</protein>
<dbReference type="SUPFAM" id="SSF52540">
    <property type="entry name" value="P-loop containing nucleoside triphosphate hydrolases"/>
    <property type="match status" value="1"/>
</dbReference>
<dbReference type="InterPro" id="IPR000792">
    <property type="entry name" value="Tscrpt_reg_LuxR_C"/>
</dbReference>
<dbReference type="InterPro" id="IPR016032">
    <property type="entry name" value="Sig_transdc_resp-reg_C-effctor"/>
</dbReference>
<dbReference type="InterPro" id="IPR027417">
    <property type="entry name" value="P-loop_NTPase"/>
</dbReference>
<dbReference type="GO" id="GO:0043531">
    <property type="term" value="F:ADP binding"/>
    <property type="evidence" value="ECO:0007669"/>
    <property type="project" value="InterPro"/>
</dbReference>
<accession>A0A930VNL3</accession>
<organism evidence="2 3">
    <name type="scientific">Nocardioides agariphilus</name>
    <dbReference type="NCBI Taxonomy" id="433664"/>
    <lineage>
        <taxon>Bacteria</taxon>
        <taxon>Bacillati</taxon>
        <taxon>Actinomycetota</taxon>
        <taxon>Actinomycetes</taxon>
        <taxon>Propionibacteriales</taxon>
        <taxon>Nocardioidaceae</taxon>
        <taxon>Nocardioides</taxon>
    </lineage>
</organism>
<gene>
    <name evidence="2" type="ORF">ISU10_05030</name>
</gene>
<dbReference type="Pfam" id="PF00196">
    <property type="entry name" value="GerE"/>
    <property type="match status" value="1"/>
</dbReference>
<dbReference type="CDD" id="cd06170">
    <property type="entry name" value="LuxR_C_like"/>
    <property type="match status" value="1"/>
</dbReference>
<dbReference type="SMART" id="SM00421">
    <property type="entry name" value="HTH_LUXR"/>
    <property type="match status" value="1"/>
</dbReference>
<keyword evidence="3" id="KW-1185">Reference proteome</keyword>
<dbReference type="SMART" id="SM00382">
    <property type="entry name" value="AAA"/>
    <property type="match status" value="1"/>
</dbReference>
<dbReference type="AlphaFoldDB" id="A0A930VNL3"/>
<name>A0A930VNL3_9ACTN</name>
<dbReference type="PRINTS" id="PR00038">
    <property type="entry name" value="HTHLUXR"/>
</dbReference>
<dbReference type="RefSeq" id="WP_194695283.1">
    <property type="nucleotide sequence ID" value="NZ_JADKPO010000005.1"/>
</dbReference>
<sequence>MSAREAEVLAAVAEHLNNAEIAGRLFISVRTVESHVSSLLRKLQVEHRRELIALAPAVLTSSTPPASASAASEAVSALPSPLTSFVGRDSEALALAQAVAGHRLVTVVGPGGIGKTRLALRVAHELRERFEDGVAFVDLVTVTESAAVPAAVASALRLGESQDRTAEQVIAGWLSNRTMLLVLDNCEHLLDAVGVLLEQVLTTCPSVRVLATSRSRLLLPFEQTYAVPGLSLEAAEGRLPDAVELFVSRAAGAGAVVAPADLDRVAALCQGLDGMALAIELAAARLPAVGLDGLEAGLADRLALLEGGRRVNDRHRSLRSALDWSHALLSEPERALLRRISVVAGPFSAQAAAEMLMDWAPVESDGVPALLARLADESLLVPTTTPLGTRYGVLETIRQYGAAQLEAADEVDLARSRHLQWCVAAAERLGEPVMDGDEGVWWRLAYDEVSVEARHTLPWACRRADERDASYRLSLLMARLSLTRGRPGESQRRYELAATLAPDDAASAAAYREAAGAADARQFGNEAIRLRELAADAALRAGDRTGACIDLARAAELVGRGPGIMAVPPPPSEVERLLGRARPLADGNLTAESRILTADAFARDVEDPQVRSHAQRALELARRAGDLLAESAALDLLTAAQLAAGELGEALQSAVRRTELLRTVPINADSALEFFDTYQMASQCALAAGDLPRARRVGEGLLTLPFYREEYHLATSRLIVVGLVAGTWDEAMQQATQFRTGWERAGRPLQGNVRTAPYAAAAICGLRGDDAGRTDWMSVVSALETPVRLGPVPGRLGRDPGAPFGRFFDALVLLHRGRIDETLDLLAEPPEGLSGDAGGLWRAWYASAWAEAAALADHPEAGEWVRRAELATLGNPIAQAVVQRASGLLKERADGPGGGHEVLTAAAATLHSLGASYQHARTLVMLGGEDAEDGRATLTAMGAAEMTWPPV</sequence>
<evidence type="ECO:0000313" key="3">
    <source>
        <dbReference type="Proteomes" id="UP000660668"/>
    </source>
</evidence>
<dbReference type="GO" id="GO:0003677">
    <property type="term" value="F:DNA binding"/>
    <property type="evidence" value="ECO:0007669"/>
    <property type="project" value="InterPro"/>
</dbReference>
<dbReference type="SUPFAM" id="SSF46894">
    <property type="entry name" value="C-terminal effector domain of the bipartite response regulators"/>
    <property type="match status" value="1"/>
</dbReference>
<dbReference type="PROSITE" id="PS50043">
    <property type="entry name" value="HTH_LUXR_2"/>
    <property type="match status" value="1"/>
</dbReference>
<dbReference type="GO" id="GO:0006355">
    <property type="term" value="P:regulation of DNA-templated transcription"/>
    <property type="evidence" value="ECO:0007669"/>
    <property type="project" value="InterPro"/>
</dbReference>
<dbReference type="Proteomes" id="UP000660668">
    <property type="component" value="Unassembled WGS sequence"/>
</dbReference>
<reference evidence="2" key="1">
    <citation type="submission" date="2020-11" db="EMBL/GenBank/DDBJ databases">
        <title>Nocardioides cynanchi sp. nov., isolated from soil of rhizosphere of Cynanchum wilfordii.</title>
        <authorList>
            <person name="Lee J.-S."/>
            <person name="Suh M.K."/>
            <person name="Kim J.-S."/>
        </authorList>
    </citation>
    <scope>NUCLEOTIDE SEQUENCE</scope>
    <source>
        <strain evidence="2">KCTC 19276</strain>
    </source>
</reference>
<evidence type="ECO:0000313" key="2">
    <source>
        <dbReference type="EMBL" id="MBF4767125.1"/>
    </source>
</evidence>
<dbReference type="Gene3D" id="3.40.50.300">
    <property type="entry name" value="P-loop containing nucleotide triphosphate hydrolases"/>
    <property type="match status" value="1"/>
</dbReference>
<dbReference type="Gene3D" id="1.10.10.10">
    <property type="entry name" value="Winged helix-like DNA-binding domain superfamily/Winged helix DNA-binding domain"/>
    <property type="match status" value="1"/>
</dbReference>
<dbReference type="Pfam" id="PF00931">
    <property type="entry name" value="NB-ARC"/>
    <property type="match status" value="1"/>
</dbReference>
<dbReference type="InterPro" id="IPR002182">
    <property type="entry name" value="NB-ARC"/>
</dbReference>
<comment type="caution">
    <text evidence="2">The sequence shown here is derived from an EMBL/GenBank/DDBJ whole genome shotgun (WGS) entry which is preliminary data.</text>
</comment>
<dbReference type="EMBL" id="JADKPO010000005">
    <property type="protein sequence ID" value="MBF4767125.1"/>
    <property type="molecule type" value="Genomic_DNA"/>
</dbReference>
<dbReference type="InterPro" id="IPR036388">
    <property type="entry name" value="WH-like_DNA-bd_sf"/>
</dbReference>
<evidence type="ECO:0000259" key="1">
    <source>
        <dbReference type="PROSITE" id="PS50043"/>
    </source>
</evidence>
<dbReference type="PANTHER" id="PTHR47691">
    <property type="entry name" value="REGULATOR-RELATED"/>
    <property type="match status" value="1"/>
</dbReference>
<feature type="domain" description="HTH luxR-type" evidence="1">
    <location>
        <begin position="1"/>
        <end position="59"/>
    </location>
</feature>
<dbReference type="PRINTS" id="PR00364">
    <property type="entry name" value="DISEASERSIST"/>
</dbReference>